<dbReference type="GO" id="GO:0006228">
    <property type="term" value="P:UTP biosynthetic process"/>
    <property type="evidence" value="ECO:0007669"/>
    <property type="project" value="UniProtKB-UniRule"/>
</dbReference>
<evidence type="ECO:0000256" key="9">
    <source>
        <dbReference type="ARBA" id="ARBA00022777"/>
    </source>
</evidence>
<reference evidence="18" key="1">
    <citation type="submission" date="2023-02" db="EMBL/GenBank/DDBJ databases">
        <title>Host association and intracellularity evolved multiple times independently in the Rickettsiales.</title>
        <authorList>
            <person name="Castelli M."/>
            <person name="Nardi T."/>
            <person name="Gammuto L."/>
            <person name="Bellinzona G."/>
            <person name="Sabaneyeva E."/>
            <person name="Potekhin A."/>
            <person name="Serra V."/>
            <person name="Petroni G."/>
            <person name="Sassera D."/>
        </authorList>
    </citation>
    <scope>NUCLEOTIDE SEQUENCE</scope>
    <source>
        <strain evidence="18">USBL-36I1</strain>
    </source>
</reference>
<accession>A0AAE5AGW9</accession>
<dbReference type="HAMAP" id="MF_00451">
    <property type="entry name" value="NDP_kinase"/>
    <property type="match status" value="1"/>
</dbReference>
<gene>
    <name evidence="13" type="primary">ndk</name>
    <name evidence="18" type="ORF">Lyticum_00467</name>
</gene>
<keyword evidence="19" id="KW-1185">Reference proteome</keyword>
<dbReference type="SUPFAM" id="SSF54919">
    <property type="entry name" value="Nucleoside diphosphate kinase, NDK"/>
    <property type="match status" value="1"/>
</dbReference>
<keyword evidence="12 13" id="KW-0546">Nucleotide metabolism</keyword>
<organism evidence="18 19">
    <name type="scientific">Lyticum sinuosum</name>
    <dbReference type="NCBI Taxonomy" id="1332059"/>
    <lineage>
        <taxon>Bacteria</taxon>
        <taxon>Pseudomonadati</taxon>
        <taxon>Pseudomonadota</taxon>
        <taxon>Alphaproteobacteria</taxon>
        <taxon>Rickettsiales</taxon>
        <taxon>Lyticum</taxon>
    </lineage>
</organism>
<evidence type="ECO:0000313" key="18">
    <source>
        <dbReference type="EMBL" id="MDZ5761297.1"/>
    </source>
</evidence>
<comment type="catalytic activity">
    <reaction evidence="13">
        <text>a ribonucleoside 5'-diphosphate + ATP = a ribonucleoside 5'-triphosphate + ADP</text>
        <dbReference type="Rhea" id="RHEA:18113"/>
        <dbReference type="ChEBI" id="CHEBI:30616"/>
        <dbReference type="ChEBI" id="CHEBI:57930"/>
        <dbReference type="ChEBI" id="CHEBI:61557"/>
        <dbReference type="ChEBI" id="CHEBI:456216"/>
        <dbReference type="EC" id="2.7.4.6"/>
    </reaction>
</comment>
<evidence type="ECO:0000256" key="4">
    <source>
        <dbReference type="ARBA" id="ARBA00022490"/>
    </source>
</evidence>
<dbReference type="PANTHER" id="PTHR46161">
    <property type="entry name" value="NUCLEOSIDE DIPHOSPHATE KINASE"/>
    <property type="match status" value="1"/>
</dbReference>
<evidence type="ECO:0000256" key="10">
    <source>
        <dbReference type="ARBA" id="ARBA00022840"/>
    </source>
</evidence>
<evidence type="ECO:0000256" key="12">
    <source>
        <dbReference type="ARBA" id="ARBA00023080"/>
    </source>
</evidence>
<comment type="cofactor">
    <cofactor evidence="13">
        <name>Mg(2+)</name>
        <dbReference type="ChEBI" id="CHEBI:18420"/>
    </cofactor>
</comment>
<dbReference type="GO" id="GO:0006241">
    <property type="term" value="P:CTP biosynthetic process"/>
    <property type="evidence" value="ECO:0007669"/>
    <property type="project" value="UniProtKB-UniRule"/>
</dbReference>
<dbReference type="GO" id="GO:0004550">
    <property type="term" value="F:nucleoside diphosphate kinase activity"/>
    <property type="evidence" value="ECO:0007669"/>
    <property type="project" value="UniProtKB-UniRule"/>
</dbReference>
<dbReference type="NCBIfam" id="NF001908">
    <property type="entry name" value="PRK00668.1"/>
    <property type="match status" value="1"/>
</dbReference>
<comment type="subunit">
    <text evidence="13">Homotetramer.</text>
</comment>
<dbReference type="InterPro" id="IPR036850">
    <property type="entry name" value="NDK-like_dom_sf"/>
</dbReference>
<dbReference type="EMBL" id="JARGYU010000002">
    <property type="protein sequence ID" value="MDZ5761297.1"/>
    <property type="molecule type" value="Genomic_DNA"/>
</dbReference>
<dbReference type="InterPro" id="IPR023005">
    <property type="entry name" value="Nucleoside_diP_kinase_AS"/>
</dbReference>
<proteinExistence type="inferred from homology"/>
<keyword evidence="6 13" id="KW-0808">Transferase</keyword>
<comment type="function">
    <text evidence="13">Major role in the synthesis of nucleoside triphosphates other than ATP. The ATP gamma phosphate is transferred to the NDP beta phosphate via a ping-pong mechanism, using a phosphorylated active-site intermediate.</text>
</comment>
<dbReference type="AlphaFoldDB" id="A0AAE5AGW9"/>
<dbReference type="GO" id="GO:0005737">
    <property type="term" value="C:cytoplasm"/>
    <property type="evidence" value="ECO:0007669"/>
    <property type="project" value="UniProtKB-SubCell"/>
</dbReference>
<dbReference type="GO" id="GO:0046872">
    <property type="term" value="F:metal ion binding"/>
    <property type="evidence" value="ECO:0007669"/>
    <property type="project" value="UniProtKB-KW"/>
</dbReference>
<feature type="domain" description="Nucleoside diphosphate kinase-like" evidence="17">
    <location>
        <begin position="3"/>
        <end position="140"/>
    </location>
</feature>
<evidence type="ECO:0000256" key="8">
    <source>
        <dbReference type="ARBA" id="ARBA00022741"/>
    </source>
</evidence>
<evidence type="ECO:0000256" key="14">
    <source>
        <dbReference type="PROSITE-ProRule" id="PRU00706"/>
    </source>
</evidence>
<evidence type="ECO:0000256" key="5">
    <source>
        <dbReference type="ARBA" id="ARBA00022553"/>
    </source>
</evidence>
<dbReference type="SMART" id="SM00562">
    <property type="entry name" value="NDK"/>
    <property type="match status" value="1"/>
</dbReference>
<keyword evidence="10 13" id="KW-0067">ATP-binding</keyword>
<dbReference type="FunFam" id="3.30.70.141:FF:000003">
    <property type="entry name" value="Nucleoside diphosphate kinase"/>
    <property type="match status" value="1"/>
</dbReference>
<dbReference type="GO" id="GO:0006183">
    <property type="term" value="P:GTP biosynthetic process"/>
    <property type="evidence" value="ECO:0007669"/>
    <property type="project" value="UniProtKB-UniRule"/>
</dbReference>
<evidence type="ECO:0000256" key="2">
    <source>
        <dbReference type="ARBA" id="ARBA00012966"/>
    </source>
</evidence>
<evidence type="ECO:0000256" key="6">
    <source>
        <dbReference type="ARBA" id="ARBA00022679"/>
    </source>
</evidence>
<evidence type="ECO:0000256" key="3">
    <source>
        <dbReference type="ARBA" id="ARBA00017632"/>
    </source>
</evidence>
<name>A0AAE5AGW9_9RICK</name>
<dbReference type="EC" id="2.7.4.6" evidence="2 13"/>
<feature type="active site" description="Pros-phosphohistidine intermediate" evidence="13 14">
    <location>
        <position position="117"/>
    </location>
</feature>
<feature type="binding site" evidence="13 14">
    <location>
        <position position="87"/>
    </location>
    <ligand>
        <name>ATP</name>
        <dbReference type="ChEBI" id="CHEBI:30616"/>
    </ligand>
</feature>
<evidence type="ECO:0000259" key="17">
    <source>
        <dbReference type="SMART" id="SM00562"/>
    </source>
</evidence>
<keyword evidence="4 13" id="KW-0963">Cytoplasm</keyword>
<comment type="catalytic activity">
    <reaction evidence="13 16">
        <text>a 2'-deoxyribonucleoside 5'-diphosphate + ATP = a 2'-deoxyribonucleoside 5'-triphosphate + ADP</text>
        <dbReference type="Rhea" id="RHEA:44640"/>
        <dbReference type="ChEBI" id="CHEBI:30616"/>
        <dbReference type="ChEBI" id="CHEBI:61560"/>
        <dbReference type="ChEBI" id="CHEBI:73316"/>
        <dbReference type="ChEBI" id="CHEBI:456216"/>
        <dbReference type="EC" id="2.7.4.6"/>
    </reaction>
</comment>
<evidence type="ECO:0000313" key="19">
    <source>
        <dbReference type="Proteomes" id="UP001289135"/>
    </source>
</evidence>
<keyword evidence="8 13" id="KW-0547">Nucleotide-binding</keyword>
<keyword evidence="9 13" id="KW-0418">Kinase</keyword>
<dbReference type="PANTHER" id="PTHR46161:SF3">
    <property type="entry name" value="NUCLEOSIDE DIPHOSPHATE KINASE DDB_G0292928-RELATED"/>
    <property type="match status" value="1"/>
</dbReference>
<dbReference type="Proteomes" id="UP001289135">
    <property type="component" value="Unassembled WGS sequence"/>
</dbReference>
<dbReference type="PROSITE" id="PS00469">
    <property type="entry name" value="NDPK"/>
    <property type="match status" value="1"/>
</dbReference>
<keyword evidence="7 13" id="KW-0479">Metal-binding</keyword>
<feature type="binding site" evidence="13 14">
    <location>
        <position position="59"/>
    </location>
    <ligand>
        <name>ATP</name>
        <dbReference type="ChEBI" id="CHEBI:30616"/>
    </ligand>
</feature>
<evidence type="ECO:0000256" key="7">
    <source>
        <dbReference type="ARBA" id="ARBA00022723"/>
    </source>
</evidence>
<keyword evidence="11 13" id="KW-0460">Magnesium</keyword>
<dbReference type="InterPro" id="IPR034907">
    <property type="entry name" value="NDK-like_dom"/>
</dbReference>
<evidence type="ECO:0000256" key="16">
    <source>
        <dbReference type="RuleBase" id="RU004013"/>
    </source>
</evidence>
<dbReference type="CDD" id="cd04413">
    <property type="entry name" value="NDPk_I"/>
    <property type="match status" value="1"/>
</dbReference>
<evidence type="ECO:0000256" key="1">
    <source>
        <dbReference type="ARBA" id="ARBA00008142"/>
    </source>
</evidence>
<evidence type="ECO:0000256" key="15">
    <source>
        <dbReference type="RuleBase" id="RU004011"/>
    </source>
</evidence>
<dbReference type="PRINTS" id="PR01243">
    <property type="entry name" value="NUCDPKINASE"/>
</dbReference>
<feature type="binding site" evidence="13 14">
    <location>
        <position position="93"/>
    </location>
    <ligand>
        <name>ATP</name>
        <dbReference type="ChEBI" id="CHEBI:30616"/>
    </ligand>
</feature>
<sequence>MPIQKTLSIIKPDAVARNLIGIINHEFESRGLKIIAQKMIKISIEQASMFYYIHKDRPFFNELIHNISSGPVVVQVLEGENGILKNREIMGATDPKNAEDWTIRAKYAKSIDENSVHGSDSEESAKNEISFFFSDIEIYNR</sequence>
<evidence type="ECO:0000256" key="13">
    <source>
        <dbReference type="HAMAP-Rule" id="MF_00451"/>
    </source>
</evidence>
<keyword evidence="5 13" id="KW-0597">Phosphoprotein</keyword>
<dbReference type="RefSeq" id="WP_322498726.1">
    <property type="nucleotide sequence ID" value="NZ_JARGYU010000002.1"/>
</dbReference>
<comment type="subcellular location">
    <subcellularLocation>
        <location evidence="13">Cytoplasm</location>
    </subcellularLocation>
</comment>
<dbReference type="PROSITE" id="PS51374">
    <property type="entry name" value="NDPK_LIKE"/>
    <property type="match status" value="1"/>
</dbReference>
<feature type="binding site" evidence="13 14">
    <location>
        <position position="104"/>
    </location>
    <ligand>
        <name>ATP</name>
        <dbReference type="ChEBI" id="CHEBI:30616"/>
    </ligand>
</feature>
<dbReference type="Pfam" id="PF00334">
    <property type="entry name" value="NDK"/>
    <property type="match status" value="1"/>
</dbReference>
<comment type="caution">
    <text evidence="18">The sequence shown here is derived from an EMBL/GenBank/DDBJ whole genome shotgun (WGS) entry which is preliminary data.</text>
</comment>
<evidence type="ECO:0000256" key="11">
    <source>
        <dbReference type="ARBA" id="ARBA00022842"/>
    </source>
</evidence>
<protein>
    <recommendedName>
        <fullName evidence="3 13">Nucleoside diphosphate kinase</fullName>
        <shortName evidence="13">NDK</shortName>
        <shortName evidence="13">NDP kinase</shortName>
        <ecNumber evidence="2 13">2.7.4.6</ecNumber>
    </recommendedName>
    <alternativeName>
        <fullName evidence="13">Nucleoside-2-P kinase</fullName>
    </alternativeName>
</protein>
<feature type="binding site" evidence="13 14">
    <location>
        <position position="114"/>
    </location>
    <ligand>
        <name>ATP</name>
        <dbReference type="ChEBI" id="CHEBI:30616"/>
    </ligand>
</feature>
<dbReference type="GO" id="GO:0005524">
    <property type="term" value="F:ATP binding"/>
    <property type="evidence" value="ECO:0007669"/>
    <property type="project" value="UniProtKB-UniRule"/>
</dbReference>
<dbReference type="Gene3D" id="3.30.70.141">
    <property type="entry name" value="Nucleoside diphosphate kinase-like domain"/>
    <property type="match status" value="1"/>
</dbReference>
<feature type="binding site" evidence="13 14">
    <location>
        <position position="11"/>
    </location>
    <ligand>
        <name>ATP</name>
        <dbReference type="ChEBI" id="CHEBI:30616"/>
    </ligand>
</feature>
<comment type="similarity">
    <text evidence="1 13 14 15">Belongs to the NDK family.</text>
</comment>
<dbReference type="InterPro" id="IPR001564">
    <property type="entry name" value="Nucleoside_diP_kinase"/>
</dbReference>